<reference evidence="2 3" key="1">
    <citation type="submission" date="2023-02" db="EMBL/GenBank/DDBJ databases">
        <title>Genome sequence of Lentisphaera profundi SAORIC-696.</title>
        <authorList>
            <person name="Kim e."/>
            <person name="Cho J.-C."/>
            <person name="Choi A."/>
            <person name="Kang I."/>
        </authorList>
    </citation>
    <scope>NUCLEOTIDE SEQUENCE [LARGE SCALE GENOMIC DNA]</scope>
    <source>
        <strain evidence="2 3">SAORIC-696</strain>
    </source>
</reference>
<dbReference type="EMBL" id="CP117811">
    <property type="protein sequence ID" value="WDE96136.1"/>
    <property type="molecule type" value="Genomic_DNA"/>
</dbReference>
<keyword evidence="1" id="KW-0732">Signal</keyword>
<accession>A0ABY7VQM1</accession>
<gene>
    <name evidence="2" type="ORF">PQO03_10465</name>
</gene>
<evidence type="ECO:0008006" key="4">
    <source>
        <dbReference type="Google" id="ProtNLM"/>
    </source>
</evidence>
<sequence>MKNLILLFAVVFLSGCCATNEFIETEKTDASNNYSAIKNKTPLYIEKETSEVDKKIRDWTVRVNEHGRDHSHKFWTRLSNFVERESLKATELSHCD</sequence>
<dbReference type="PROSITE" id="PS51257">
    <property type="entry name" value="PROKAR_LIPOPROTEIN"/>
    <property type="match status" value="1"/>
</dbReference>
<keyword evidence="3" id="KW-1185">Reference proteome</keyword>
<proteinExistence type="predicted"/>
<evidence type="ECO:0000313" key="2">
    <source>
        <dbReference type="EMBL" id="WDE96136.1"/>
    </source>
</evidence>
<name>A0ABY7VQM1_9BACT</name>
<feature type="chain" id="PRO_5045544175" description="Lipoprotein" evidence="1">
    <location>
        <begin position="19"/>
        <end position="96"/>
    </location>
</feature>
<dbReference type="RefSeq" id="WP_274150193.1">
    <property type="nucleotide sequence ID" value="NZ_CP117811.1"/>
</dbReference>
<evidence type="ECO:0000256" key="1">
    <source>
        <dbReference type="SAM" id="SignalP"/>
    </source>
</evidence>
<evidence type="ECO:0000313" key="3">
    <source>
        <dbReference type="Proteomes" id="UP001214250"/>
    </source>
</evidence>
<feature type="signal peptide" evidence="1">
    <location>
        <begin position="1"/>
        <end position="18"/>
    </location>
</feature>
<protein>
    <recommendedName>
        <fullName evidence="4">Lipoprotein</fullName>
    </recommendedName>
</protein>
<dbReference type="Proteomes" id="UP001214250">
    <property type="component" value="Chromosome 1"/>
</dbReference>
<organism evidence="2 3">
    <name type="scientific">Lentisphaera profundi</name>
    <dbReference type="NCBI Taxonomy" id="1658616"/>
    <lineage>
        <taxon>Bacteria</taxon>
        <taxon>Pseudomonadati</taxon>
        <taxon>Lentisphaerota</taxon>
        <taxon>Lentisphaeria</taxon>
        <taxon>Lentisphaerales</taxon>
        <taxon>Lentisphaeraceae</taxon>
        <taxon>Lentisphaera</taxon>
    </lineage>
</organism>